<protein>
    <recommendedName>
        <fullName evidence="2">Reverse transcriptase domain-containing protein</fullName>
    </recommendedName>
</protein>
<sequence length="272" mass="30621">MGDEHLDTIPATESDEFIKSSVENLIPNPSDSEDLSDSECDEPSCDDFITFSNLLFDADDDFSSSDDESFSDEDISKKIYSNPFLDEEVISIKIEPHHFNIESDLIESMLNYNSLIISSSSKIDSLLDEFTDELILLKSIPSRIDETDCDPEEEIRIFSSLKNFLANDSFSLLENESFHFNIPSSSRPPLKPPDDDSGILTVKMRGDISELYVPMPRLLPTQPTLVSNQEKSPHLLSHRGLKASQLHPECPMMIYGGNTPILDVLFLHLYPP</sequence>
<name>A0A699K3S2_TANCI</name>
<organism evidence="1">
    <name type="scientific">Tanacetum cinerariifolium</name>
    <name type="common">Dalmatian daisy</name>
    <name type="synonym">Chrysanthemum cinerariifolium</name>
    <dbReference type="NCBI Taxonomy" id="118510"/>
    <lineage>
        <taxon>Eukaryota</taxon>
        <taxon>Viridiplantae</taxon>
        <taxon>Streptophyta</taxon>
        <taxon>Embryophyta</taxon>
        <taxon>Tracheophyta</taxon>
        <taxon>Spermatophyta</taxon>
        <taxon>Magnoliopsida</taxon>
        <taxon>eudicotyledons</taxon>
        <taxon>Gunneridae</taxon>
        <taxon>Pentapetalae</taxon>
        <taxon>asterids</taxon>
        <taxon>campanulids</taxon>
        <taxon>Asterales</taxon>
        <taxon>Asteraceae</taxon>
        <taxon>Asteroideae</taxon>
        <taxon>Anthemideae</taxon>
        <taxon>Anthemidinae</taxon>
        <taxon>Tanacetum</taxon>
    </lineage>
</organism>
<proteinExistence type="predicted"/>
<evidence type="ECO:0008006" key="2">
    <source>
        <dbReference type="Google" id="ProtNLM"/>
    </source>
</evidence>
<evidence type="ECO:0000313" key="1">
    <source>
        <dbReference type="EMBL" id="GFA74060.1"/>
    </source>
</evidence>
<accession>A0A699K3S2</accession>
<reference evidence="1" key="1">
    <citation type="journal article" date="2019" name="Sci. Rep.">
        <title>Draft genome of Tanacetum cinerariifolium, the natural source of mosquito coil.</title>
        <authorList>
            <person name="Yamashiro T."/>
            <person name="Shiraishi A."/>
            <person name="Satake H."/>
            <person name="Nakayama K."/>
        </authorList>
    </citation>
    <scope>NUCLEOTIDE SEQUENCE</scope>
</reference>
<gene>
    <name evidence="1" type="ORF">Tci_646032</name>
</gene>
<comment type="caution">
    <text evidence="1">The sequence shown here is derived from an EMBL/GenBank/DDBJ whole genome shotgun (WGS) entry which is preliminary data.</text>
</comment>
<dbReference type="EMBL" id="BKCJ010478995">
    <property type="protein sequence ID" value="GFA74060.1"/>
    <property type="molecule type" value="Genomic_DNA"/>
</dbReference>
<dbReference type="AlphaFoldDB" id="A0A699K3S2"/>